<protein>
    <submittedName>
        <fullName evidence="7">FAD linked oxidase-like protein</fullName>
    </submittedName>
</protein>
<accession>A0A438ME64</accession>
<keyword evidence="5" id="KW-0560">Oxidoreductase</keyword>
<dbReference type="FunFam" id="1.10.45.10:FF:000001">
    <property type="entry name" value="D-lactate dehydrogenase mitochondrial"/>
    <property type="match status" value="1"/>
</dbReference>
<evidence type="ECO:0000256" key="3">
    <source>
        <dbReference type="ARBA" id="ARBA00022630"/>
    </source>
</evidence>
<evidence type="ECO:0000256" key="4">
    <source>
        <dbReference type="ARBA" id="ARBA00022827"/>
    </source>
</evidence>
<sequence>MVAEHLAVMRDVCRHAGARRAEVATDAARAEALLAARRCSLPALARLGSLLILEDVTVPRPHLPEMVSRIERTAARHGVLIGTFGHAGDGNLHPTCVIDPNDDTAVARSHAAFDHIFTAALELGGSITGEHGVGAAKLPYLERHLGSDQLMLMARIKKAFDPAGILNPGKLGS</sequence>
<dbReference type="Gene3D" id="1.10.45.10">
    <property type="entry name" value="Vanillyl-alcohol Oxidase, Chain A, domain 4"/>
    <property type="match status" value="1"/>
</dbReference>
<proteinExistence type="inferred from homology"/>
<comment type="cofactor">
    <cofactor evidence="1">
        <name>FAD</name>
        <dbReference type="ChEBI" id="CHEBI:57692"/>
    </cofactor>
</comment>
<dbReference type="Proteomes" id="UP000284824">
    <property type="component" value="Unassembled WGS sequence"/>
</dbReference>
<keyword evidence="8" id="KW-1185">Reference proteome</keyword>
<dbReference type="Gene3D" id="3.30.70.2740">
    <property type="match status" value="1"/>
</dbReference>
<comment type="caution">
    <text evidence="7">The sequence shown here is derived from an EMBL/GenBank/DDBJ whole genome shotgun (WGS) entry which is preliminary data.</text>
</comment>
<feature type="domain" description="FAD-binding oxidoreductase/transferase type 4 C-terminal" evidence="6">
    <location>
        <begin position="4"/>
        <end position="171"/>
    </location>
</feature>
<keyword evidence="4" id="KW-0274">FAD</keyword>
<evidence type="ECO:0000259" key="6">
    <source>
        <dbReference type="Pfam" id="PF02913"/>
    </source>
</evidence>
<dbReference type="GO" id="GO:0050660">
    <property type="term" value="F:flavin adenine dinucleotide binding"/>
    <property type="evidence" value="ECO:0007669"/>
    <property type="project" value="InterPro"/>
</dbReference>
<dbReference type="InterPro" id="IPR051914">
    <property type="entry name" value="FAD-linked_OxidoTrans_Type4"/>
</dbReference>
<dbReference type="EMBL" id="SAUN01000001">
    <property type="protein sequence ID" value="RVX43918.1"/>
    <property type="molecule type" value="Genomic_DNA"/>
</dbReference>
<comment type="similarity">
    <text evidence="2">Belongs to the FAD-binding oxidoreductase/transferase type 4 family.</text>
</comment>
<dbReference type="AlphaFoldDB" id="A0A438ME64"/>
<dbReference type="SUPFAM" id="SSF55103">
    <property type="entry name" value="FAD-linked oxidases, C-terminal domain"/>
    <property type="match status" value="1"/>
</dbReference>
<dbReference type="PANTHER" id="PTHR42934">
    <property type="entry name" value="GLYCOLATE OXIDASE SUBUNIT GLCD"/>
    <property type="match status" value="1"/>
</dbReference>
<gene>
    <name evidence="7" type="ORF">EDD27_6628</name>
</gene>
<dbReference type="GO" id="GO:0016491">
    <property type="term" value="F:oxidoreductase activity"/>
    <property type="evidence" value="ECO:0007669"/>
    <property type="project" value="UniProtKB-KW"/>
</dbReference>
<evidence type="ECO:0000313" key="8">
    <source>
        <dbReference type="Proteomes" id="UP000284824"/>
    </source>
</evidence>
<dbReference type="PANTHER" id="PTHR42934:SF2">
    <property type="entry name" value="GLYCOLATE OXIDASE SUBUNIT GLCD"/>
    <property type="match status" value="1"/>
</dbReference>
<dbReference type="InterPro" id="IPR004113">
    <property type="entry name" value="FAD-bd_oxidored_4_C"/>
</dbReference>
<evidence type="ECO:0000313" key="7">
    <source>
        <dbReference type="EMBL" id="RVX43918.1"/>
    </source>
</evidence>
<dbReference type="InterPro" id="IPR016171">
    <property type="entry name" value="Vanillyl_alc_oxidase_C-sub2"/>
</dbReference>
<reference evidence="7 8" key="1">
    <citation type="submission" date="2019-01" db="EMBL/GenBank/DDBJ databases">
        <title>Sequencing the genomes of 1000 actinobacteria strains.</title>
        <authorList>
            <person name="Klenk H.-P."/>
        </authorList>
    </citation>
    <scope>NUCLEOTIDE SEQUENCE [LARGE SCALE GENOMIC DNA]</scope>
    <source>
        <strain evidence="7 8">DSM 43925</strain>
    </source>
</reference>
<evidence type="ECO:0000256" key="1">
    <source>
        <dbReference type="ARBA" id="ARBA00001974"/>
    </source>
</evidence>
<dbReference type="Pfam" id="PF02913">
    <property type="entry name" value="FAD-oxidase_C"/>
    <property type="match status" value="1"/>
</dbReference>
<evidence type="ECO:0000256" key="2">
    <source>
        <dbReference type="ARBA" id="ARBA00008000"/>
    </source>
</evidence>
<evidence type="ECO:0000256" key="5">
    <source>
        <dbReference type="ARBA" id="ARBA00023002"/>
    </source>
</evidence>
<dbReference type="InterPro" id="IPR016164">
    <property type="entry name" value="FAD-linked_Oxase-like_C"/>
</dbReference>
<dbReference type="FunFam" id="3.30.70.2740:FF:000001">
    <property type="entry name" value="D-lactate dehydrogenase mitochondrial"/>
    <property type="match status" value="1"/>
</dbReference>
<name>A0A438ME64_9ACTN</name>
<organism evidence="7 8">
    <name type="scientific">Nonomuraea polychroma</name>
    <dbReference type="NCBI Taxonomy" id="46176"/>
    <lineage>
        <taxon>Bacteria</taxon>
        <taxon>Bacillati</taxon>
        <taxon>Actinomycetota</taxon>
        <taxon>Actinomycetes</taxon>
        <taxon>Streptosporangiales</taxon>
        <taxon>Streptosporangiaceae</taxon>
        <taxon>Nonomuraea</taxon>
    </lineage>
</organism>
<keyword evidence="3" id="KW-0285">Flavoprotein</keyword>